<accession>A0A1J5Q030</accession>
<name>A0A1J5Q030_9ZZZZ</name>
<proteinExistence type="predicted"/>
<comment type="caution">
    <text evidence="1">The sequence shown here is derived from an EMBL/GenBank/DDBJ whole genome shotgun (WGS) entry which is preliminary data.</text>
</comment>
<reference evidence="1" key="1">
    <citation type="submission" date="2016-10" db="EMBL/GenBank/DDBJ databases">
        <title>Sequence of Gallionella enrichment culture.</title>
        <authorList>
            <person name="Poehlein A."/>
            <person name="Muehling M."/>
            <person name="Daniel R."/>
        </authorList>
    </citation>
    <scope>NUCLEOTIDE SEQUENCE</scope>
</reference>
<dbReference type="EMBL" id="MLJW01004847">
    <property type="protein sequence ID" value="OIQ69229.1"/>
    <property type="molecule type" value="Genomic_DNA"/>
</dbReference>
<dbReference type="AlphaFoldDB" id="A0A1J5Q030"/>
<gene>
    <name evidence="1" type="ORF">GALL_491730</name>
</gene>
<evidence type="ECO:0000313" key="1">
    <source>
        <dbReference type="EMBL" id="OIQ69229.1"/>
    </source>
</evidence>
<sequence>MSCFFSASLGPEGHSEKSVEFTLFGEERATGAEHLGCLRGVTEGEEGAAEPDECARMFVWGKAEGQGTIVVVSCLVVTARGREAPAAGLGVGAKREGAAVLGVELLLHELGPEQAAGALLSDLHEGVHPGVPEEGQAGRELVDGHAGGDAGADIFDPVGQGVGQLQVKRRPGFLDVIAGDRDRVELRHLARSV</sequence>
<protein>
    <submittedName>
        <fullName evidence="1">Uncharacterized protein</fullName>
    </submittedName>
</protein>
<organism evidence="1">
    <name type="scientific">mine drainage metagenome</name>
    <dbReference type="NCBI Taxonomy" id="410659"/>
    <lineage>
        <taxon>unclassified sequences</taxon>
        <taxon>metagenomes</taxon>
        <taxon>ecological metagenomes</taxon>
    </lineage>
</organism>